<protein>
    <submittedName>
        <fullName evidence="1">Uncharacterized protein</fullName>
    </submittedName>
</protein>
<dbReference type="Proteomes" id="UP000068167">
    <property type="component" value="Chromosome"/>
</dbReference>
<proteinExistence type="predicted"/>
<dbReference type="EMBL" id="CP011339">
    <property type="protein sequence ID" value="AKV70811.1"/>
    <property type="molecule type" value="Genomic_DNA"/>
</dbReference>
<keyword evidence="2" id="KW-1185">Reference proteome</keyword>
<gene>
    <name evidence="1" type="ORF">VL20_6037</name>
</gene>
<accession>A0A0K1S9Z6</accession>
<name>A0A0K1S9Z6_9CHRO</name>
<evidence type="ECO:0000313" key="2">
    <source>
        <dbReference type="Proteomes" id="UP000068167"/>
    </source>
</evidence>
<sequence length="39" mass="4244">MPEQGETIHNWVFKVELGLNHAIKNRFGIGLSIPAPGAT</sequence>
<dbReference type="KEGG" id="mpk:VL20_6037"/>
<dbReference type="AlphaFoldDB" id="A0A0K1S9Z6"/>
<reference evidence="1 2" key="1">
    <citation type="journal article" date="2016" name="Stand. Genomic Sci.">
        <title>Complete genome sequence and genomic characterization of Microcystis panniformis FACHB 1757 by third-generation sequencing.</title>
        <authorList>
            <person name="Zhang J.Y."/>
            <person name="Guan R."/>
            <person name="Zhang H.J."/>
            <person name="Li H."/>
            <person name="Xiao P."/>
            <person name="Yu G.L."/>
            <person name="Du L."/>
            <person name="Cao D.M."/>
            <person name="Zhu B.C."/>
            <person name="Li R.H."/>
            <person name="Lu Z.H."/>
        </authorList>
    </citation>
    <scope>NUCLEOTIDE SEQUENCE [LARGE SCALE GENOMIC DNA]</scope>
    <source>
        <strain evidence="1 2">FACHB-1757</strain>
    </source>
</reference>
<dbReference type="PATRIC" id="fig|1638788.3.peg.6074"/>
<organism evidence="1 2">
    <name type="scientific">Microcystis panniformis FACHB-1757</name>
    <dbReference type="NCBI Taxonomy" id="1638788"/>
    <lineage>
        <taxon>Bacteria</taxon>
        <taxon>Bacillati</taxon>
        <taxon>Cyanobacteriota</taxon>
        <taxon>Cyanophyceae</taxon>
        <taxon>Oscillatoriophycideae</taxon>
        <taxon>Chroococcales</taxon>
        <taxon>Microcystaceae</taxon>
        <taxon>Microcystis</taxon>
    </lineage>
</organism>
<evidence type="ECO:0000313" key="1">
    <source>
        <dbReference type="EMBL" id="AKV70811.1"/>
    </source>
</evidence>